<reference evidence="6 7" key="1">
    <citation type="submission" date="2020-04" db="EMBL/GenBank/DDBJ databases">
        <title>Luteolibacter sp. G-1-1-1 isolated from soil.</title>
        <authorList>
            <person name="Dahal R.H."/>
        </authorList>
    </citation>
    <scope>NUCLEOTIDE SEQUENCE [LARGE SCALE GENOMIC DNA]</scope>
    <source>
        <strain evidence="6 7">G-1-1-1</strain>
    </source>
</reference>
<keyword evidence="7" id="KW-1185">Reference proteome</keyword>
<feature type="signal peptide" evidence="4">
    <location>
        <begin position="1"/>
        <end position="16"/>
    </location>
</feature>
<dbReference type="KEGG" id="luo:HHL09_06335"/>
<proteinExistence type="inferred from homology"/>
<dbReference type="PANTHER" id="PTHR43751">
    <property type="entry name" value="SULFATASE"/>
    <property type="match status" value="1"/>
</dbReference>
<dbReference type="Proteomes" id="UP000501812">
    <property type="component" value="Chromosome"/>
</dbReference>
<dbReference type="Pfam" id="PF00884">
    <property type="entry name" value="Sulfatase"/>
    <property type="match status" value="1"/>
</dbReference>
<name>A0A858RH20_9BACT</name>
<feature type="compositionally biased region" description="Basic and acidic residues" evidence="3">
    <location>
        <begin position="461"/>
        <end position="479"/>
    </location>
</feature>
<dbReference type="Gene3D" id="3.30.1120.10">
    <property type="match status" value="1"/>
</dbReference>
<dbReference type="InterPro" id="IPR024607">
    <property type="entry name" value="Sulfatase_CS"/>
</dbReference>
<accession>A0A858RH20</accession>
<keyword evidence="2" id="KW-0378">Hydrolase</keyword>
<feature type="domain" description="Sulfatase N-terminal" evidence="5">
    <location>
        <begin position="20"/>
        <end position="391"/>
    </location>
</feature>
<dbReference type="EMBL" id="CP051774">
    <property type="protein sequence ID" value="QJE95413.1"/>
    <property type="molecule type" value="Genomic_DNA"/>
</dbReference>
<gene>
    <name evidence="6" type="ORF">HHL09_06335</name>
</gene>
<evidence type="ECO:0000259" key="5">
    <source>
        <dbReference type="Pfam" id="PF00884"/>
    </source>
</evidence>
<evidence type="ECO:0000256" key="2">
    <source>
        <dbReference type="ARBA" id="ARBA00022801"/>
    </source>
</evidence>
<comment type="similarity">
    <text evidence="1">Belongs to the sulfatase family.</text>
</comment>
<dbReference type="GO" id="GO:0016787">
    <property type="term" value="F:hydrolase activity"/>
    <property type="evidence" value="ECO:0007669"/>
    <property type="project" value="UniProtKB-KW"/>
</dbReference>
<feature type="region of interest" description="Disordered" evidence="3">
    <location>
        <begin position="436"/>
        <end position="479"/>
    </location>
</feature>
<evidence type="ECO:0000313" key="6">
    <source>
        <dbReference type="EMBL" id="QJE95413.1"/>
    </source>
</evidence>
<dbReference type="PANTHER" id="PTHR43751:SF6">
    <property type="entry name" value="N-ACETYLGALACTOSAMINE-6-O-SULFATASE"/>
    <property type="match status" value="1"/>
</dbReference>
<sequence length="493" mass="53775">MKPALFLALLPTALFAAGKPNIVLIYADDLGFGDVSCNGATAVQTPNIDRIAKEGINFRAGYATSATCTPSRFSMLTGKYAWRQQGTGILPGDAAMIIKPDDATIPKVLKKAGYRSGVVGKWHLGLGGAEGVDWNKEIKPSPNDIGFDFSYIMAATGDRVPCVYVENGKVVNLDPADPIEVSYKTPFEGLPTGVSHRAELVMDWSHGHNMAVINGIGRIGYMKGGSKALWKDENMADDFASQAVRFIRESKDDPFFLYYALHDVHVPRVPNPRFVGKTDMGPRGDAIVEADWQVGEVLKVLDELKLAEDTIVIFSSDNGPVIDDGYKDQAVQKLGEHKPAGPFRGGKYSSFEGGTRVPTMLRWPARVKPGQTSEAMISQVDFPRSFAAFADVEEGFVDSQDMSEAMVDSSRKGRDHILEHAGQVAIRMGDWKFIPPGKGPKKAQATNTELGNDPQGQLYDLSKDPGEKSNVAKENPEKLKELASRLEEIRGRK</sequence>
<dbReference type="RefSeq" id="WP_169453727.1">
    <property type="nucleotide sequence ID" value="NZ_CP051774.1"/>
</dbReference>
<dbReference type="SUPFAM" id="SSF53649">
    <property type="entry name" value="Alkaline phosphatase-like"/>
    <property type="match status" value="1"/>
</dbReference>
<dbReference type="InterPro" id="IPR052701">
    <property type="entry name" value="GAG_Ulvan_Degrading_Sulfatases"/>
</dbReference>
<dbReference type="PROSITE" id="PS00523">
    <property type="entry name" value="SULFATASE_1"/>
    <property type="match status" value="1"/>
</dbReference>
<evidence type="ECO:0000256" key="4">
    <source>
        <dbReference type="SAM" id="SignalP"/>
    </source>
</evidence>
<evidence type="ECO:0000256" key="1">
    <source>
        <dbReference type="ARBA" id="ARBA00008779"/>
    </source>
</evidence>
<evidence type="ECO:0000313" key="7">
    <source>
        <dbReference type="Proteomes" id="UP000501812"/>
    </source>
</evidence>
<feature type="chain" id="PRO_5032663176" evidence="4">
    <location>
        <begin position="17"/>
        <end position="493"/>
    </location>
</feature>
<dbReference type="AlphaFoldDB" id="A0A858RH20"/>
<protein>
    <submittedName>
        <fullName evidence="6">Arylsulfatase</fullName>
    </submittedName>
</protein>
<keyword evidence="4" id="KW-0732">Signal</keyword>
<dbReference type="InterPro" id="IPR000917">
    <property type="entry name" value="Sulfatase_N"/>
</dbReference>
<dbReference type="Gene3D" id="3.40.720.10">
    <property type="entry name" value="Alkaline Phosphatase, subunit A"/>
    <property type="match status" value="1"/>
</dbReference>
<dbReference type="CDD" id="cd16143">
    <property type="entry name" value="ARS_like"/>
    <property type="match status" value="1"/>
</dbReference>
<organism evidence="6 7">
    <name type="scientific">Luteolibacter luteus</name>
    <dbReference type="NCBI Taxonomy" id="2728835"/>
    <lineage>
        <taxon>Bacteria</taxon>
        <taxon>Pseudomonadati</taxon>
        <taxon>Verrucomicrobiota</taxon>
        <taxon>Verrucomicrobiia</taxon>
        <taxon>Verrucomicrobiales</taxon>
        <taxon>Verrucomicrobiaceae</taxon>
        <taxon>Luteolibacter</taxon>
    </lineage>
</organism>
<dbReference type="InterPro" id="IPR017850">
    <property type="entry name" value="Alkaline_phosphatase_core_sf"/>
</dbReference>
<evidence type="ECO:0000256" key="3">
    <source>
        <dbReference type="SAM" id="MobiDB-lite"/>
    </source>
</evidence>
<dbReference type="PROSITE" id="PS00149">
    <property type="entry name" value="SULFATASE_2"/>
    <property type="match status" value="1"/>
</dbReference>